<gene>
    <name evidence="1" type="ORF">RS130_06435</name>
</gene>
<organism evidence="1 2">
    <name type="scientific">Paraglaciecola aquimarina</name>
    <dbReference type="NCBI Taxonomy" id="1235557"/>
    <lineage>
        <taxon>Bacteria</taxon>
        <taxon>Pseudomonadati</taxon>
        <taxon>Pseudomonadota</taxon>
        <taxon>Gammaproteobacteria</taxon>
        <taxon>Alteromonadales</taxon>
        <taxon>Alteromonadaceae</taxon>
        <taxon>Paraglaciecola</taxon>
    </lineage>
</organism>
<dbReference type="RefSeq" id="WP_316025270.1">
    <property type="nucleotide sequence ID" value="NZ_JAWDIO010000002.1"/>
</dbReference>
<comment type="caution">
    <text evidence="1">The sequence shown here is derived from an EMBL/GenBank/DDBJ whole genome shotgun (WGS) entry which is preliminary data.</text>
</comment>
<name>A0ABU3SUD7_9ALTE</name>
<dbReference type="Proteomes" id="UP001247805">
    <property type="component" value="Unassembled WGS sequence"/>
</dbReference>
<accession>A0ABU3SUD7</accession>
<sequence>MMNAFELPKSILSLAEELQITQISWLGVTVQIPKFAVYAIIENPLFDKVIYRNGREIGLLNFGRYSIPILDPFRGNIELKPNYAVVISHSRGNLFGLYGYPADYVDPDVHISSYHGSVPRIVRDYV</sequence>
<proteinExistence type="predicted"/>
<protein>
    <submittedName>
        <fullName evidence="1">Uncharacterized protein</fullName>
    </submittedName>
</protein>
<reference evidence="1 2" key="1">
    <citation type="submission" date="2023-10" db="EMBL/GenBank/DDBJ databases">
        <title>Glaciecola aquimarina strain GGW-M5 nov., isolated from a coastal seawater.</title>
        <authorList>
            <person name="Bayburt H."/>
            <person name="Kim J.M."/>
            <person name="Choi B.J."/>
            <person name="Jeon C.O."/>
        </authorList>
    </citation>
    <scope>NUCLEOTIDE SEQUENCE [LARGE SCALE GENOMIC DNA]</scope>
    <source>
        <strain evidence="1 2">KCTC 32108</strain>
    </source>
</reference>
<keyword evidence="2" id="KW-1185">Reference proteome</keyword>
<evidence type="ECO:0000313" key="1">
    <source>
        <dbReference type="EMBL" id="MDU0353612.1"/>
    </source>
</evidence>
<evidence type="ECO:0000313" key="2">
    <source>
        <dbReference type="Proteomes" id="UP001247805"/>
    </source>
</evidence>
<dbReference type="EMBL" id="JAWDIO010000002">
    <property type="protein sequence ID" value="MDU0353612.1"/>
    <property type="molecule type" value="Genomic_DNA"/>
</dbReference>